<evidence type="ECO:0000313" key="7">
    <source>
        <dbReference type="Proteomes" id="UP000520767"/>
    </source>
</evidence>
<protein>
    <submittedName>
        <fullName evidence="6">Amino acid adenylation domain-containing protein</fullName>
    </submittedName>
</protein>
<dbReference type="RefSeq" id="WP_184816816.1">
    <property type="nucleotide sequence ID" value="NZ_JACHJQ010000018.1"/>
</dbReference>
<dbReference type="InterPro" id="IPR020845">
    <property type="entry name" value="AMP-binding_CS"/>
</dbReference>
<feature type="domain" description="Carrier" evidence="5">
    <location>
        <begin position="1026"/>
        <end position="1101"/>
    </location>
</feature>
<dbReference type="SUPFAM" id="SSF47336">
    <property type="entry name" value="ACP-like"/>
    <property type="match status" value="2"/>
</dbReference>
<dbReference type="Gene3D" id="3.30.559.30">
    <property type="entry name" value="Nonribosomal peptide synthetase, condensation domain"/>
    <property type="match status" value="1"/>
</dbReference>
<keyword evidence="2" id="KW-0596">Phosphopantetheine</keyword>
<evidence type="ECO:0000256" key="4">
    <source>
        <dbReference type="SAM" id="MobiDB-lite"/>
    </source>
</evidence>
<dbReference type="GO" id="GO:0043041">
    <property type="term" value="P:amino acid activation for nonribosomal peptide biosynthetic process"/>
    <property type="evidence" value="ECO:0007669"/>
    <property type="project" value="TreeGrafter"/>
</dbReference>
<dbReference type="GO" id="GO:0031177">
    <property type="term" value="F:phosphopantetheine binding"/>
    <property type="evidence" value="ECO:0007669"/>
    <property type="project" value="InterPro"/>
</dbReference>
<dbReference type="Pfam" id="PF00668">
    <property type="entry name" value="Condensation"/>
    <property type="match status" value="1"/>
</dbReference>
<dbReference type="Pfam" id="PF13193">
    <property type="entry name" value="AMP-binding_C"/>
    <property type="match status" value="1"/>
</dbReference>
<evidence type="ECO:0000256" key="2">
    <source>
        <dbReference type="ARBA" id="ARBA00022450"/>
    </source>
</evidence>
<comment type="caution">
    <text evidence="6">The sequence shown here is derived from an EMBL/GenBank/DDBJ whole genome shotgun (WGS) entry which is preliminary data.</text>
</comment>
<dbReference type="Pfam" id="PF00501">
    <property type="entry name" value="AMP-binding"/>
    <property type="match status" value="1"/>
</dbReference>
<dbReference type="InterPro" id="IPR025110">
    <property type="entry name" value="AMP-bd_C"/>
</dbReference>
<dbReference type="PROSITE" id="PS00455">
    <property type="entry name" value="AMP_BINDING"/>
    <property type="match status" value="1"/>
</dbReference>
<dbReference type="InterPro" id="IPR036736">
    <property type="entry name" value="ACP-like_sf"/>
</dbReference>
<dbReference type="Gene3D" id="3.40.50.12780">
    <property type="entry name" value="N-terminal domain of ligase-like"/>
    <property type="match status" value="1"/>
</dbReference>
<evidence type="ECO:0000256" key="1">
    <source>
        <dbReference type="ARBA" id="ARBA00001957"/>
    </source>
</evidence>
<dbReference type="SUPFAM" id="SSF52777">
    <property type="entry name" value="CoA-dependent acyltransferases"/>
    <property type="match status" value="2"/>
</dbReference>
<dbReference type="GO" id="GO:0044550">
    <property type="term" value="P:secondary metabolite biosynthetic process"/>
    <property type="evidence" value="ECO:0007669"/>
    <property type="project" value="TreeGrafter"/>
</dbReference>
<dbReference type="FunFam" id="3.40.50.980:FF:000001">
    <property type="entry name" value="Non-ribosomal peptide synthetase"/>
    <property type="match status" value="1"/>
</dbReference>
<dbReference type="InterPro" id="IPR010071">
    <property type="entry name" value="AA_adenyl_dom"/>
</dbReference>
<dbReference type="SUPFAM" id="SSF56801">
    <property type="entry name" value="Acetyl-CoA synthetase-like"/>
    <property type="match status" value="1"/>
</dbReference>
<dbReference type="PANTHER" id="PTHR45527">
    <property type="entry name" value="NONRIBOSOMAL PEPTIDE SYNTHETASE"/>
    <property type="match status" value="1"/>
</dbReference>
<organism evidence="6 7">
    <name type="scientific">Actinophytocola algeriensis</name>
    <dbReference type="NCBI Taxonomy" id="1768010"/>
    <lineage>
        <taxon>Bacteria</taxon>
        <taxon>Bacillati</taxon>
        <taxon>Actinomycetota</taxon>
        <taxon>Actinomycetes</taxon>
        <taxon>Pseudonocardiales</taxon>
        <taxon>Pseudonocardiaceae</taxon>
    </lineage>
</organism>
<dbReference type="NCBIfam" id="TIGR01733">
    <property type="entry name" value="AA-adenyl-dom"/>
    <property type="match status" value="1"/>
</dbReference>
<dbReference type="InterPro" id="IPR020806">
    <property type="entry name" value="PKS_PP-bd"/>
</dbReference>
<dbReference type="CDD" id="cd05930">
    <property type="entry name" value="A_NRPS"/>
    <property type="match status" value="1"/>
</dbReference>
<comment type="cofactor">
    <cofactor evidence="1">
        <name>pantetheine 4'-phosphate</name>
        <dbReference type="ChEBI" id="CHEBI:47942"/>
    </cofactor>
</comment>
<keyword evidence="7" id="KW-1185">Reference proteome</keyword>
<sequence length="1129" mass="119049">MVHGRPTAAASPALSAAQHRLWLAARVEPDSFEFTVPWAARVHGALDTGALAAAWTAVVRRHAELRLRVTEHAGEPGRAEWPVERLAARVRVIDRKDVDEELRLAASRVFDLAEEPLAELEILRIGPLEHLVLLTAHHIVTDGRSVHLITTGLFRAYEGRTDLGSAPSYVDYAAWEATSSRPAADKLEARIEELRVPIADRPLGLGEPRPVEGKRGAVVRVPLDAGLWAAVRGAASDLRTTPQVIGMAALGLTLRRYTDTRDIVLGGTMDTRTAAYADTVGMFINPTPVRLRVEDDQTAADYLGSAHRALLRAFLFRHLPFEELVRGLGSAPASGRSPVFQVLFNYVAGPSHLTAAGLDITEVDFPVEVSKYDMTMWLRGLGDTAELAAVYRAEQYTEARIEQFTTHLRAVLTSLVTDPTGRLDDIAMLAAAEVERLVALGDGGEVADADALVADLITSVAATHPDRAAVVHAEEIVDYRELDGWSAVIAQRLRGQGVGAGSTVGVLTDRSPAMVAAALGVLRAGAAYVPLDPAHPDERLAATLADAAASCVLVTEATASVATGLPTVRADKERGAPAEPLDLPAPDRSDAAYVIYTSGTTGEPKGVVVEHGQLAASTAARRAVYPGAPVFLHVSPLAFDSSMAGLWGTLTAGGTVVVADGDDVRDPERLLALVRRHQVTDLLCVPTLYALVLSRAGDGTALRSLRRAIVAGEALPEALPREHFAVAPNAALVNEYGPTETTVWASYRRYTEPGPIDIGGPVPGTRLSVVDSRGALSPHGAIGELRIGGAGVSRGYLGRDADTARAFVTDRRTGERVYRTGDRVRWSDAGTLEFLGRADQQVKIRGHRVELGAVETALGGLDGVRAAAVLPDAAGARLVGFVVADPAFDTAAAQRRLAERFPDPMAPRTLHVLAEFPCTPNGKVDRAALGDLIDAAPAPTPTSVAAPAAAAVTDDASQVAAAWSKILGKTDLPVDANFFDVGGHSLLVPALQVAIQAETGTNVSIVDLFTATTIAAQIELVRAAAVPADDTATQVAAAWSKILGKTDLPVDANFFDVGGHSLLVPALQVALENETGTSVSIVDLFTATTVTAQTELVRAAAAPAAAPEETDDRRARMAARSRRSAGAAR</sequence>
<dbReference type="InterPro" id="IPR042099">
    <property type="entry name" value="ANL_N_sf"/>
</dbReference>
<dbReference type="PANTHER" id="PTHR45527:SF1">
    <property type="entry name" value="FATTY ACID SYNTHASE"/>
    <property type="match status" value="1"/>
</dbReference>
<name>A0A7W7QFV5_9PSEU</name>
<dbReference type="Gene3D" id="3.30.559.10">
    <property type="entry name" value="Chloramphenicol acetyltransferase-like domain"/>
    <property type="match status" value="1"/>
</dbReference>
<feature type="region of interest" description="Disordered" evidence="4">
    <location>
        <begin position="1101"/>
        <end position="1129"/>
    </location>
</feature>
<keyword evidence="3" id="KW-0597">Phosphoprotein</keyword>
<gene>
    <name evidence="6" type="ORF">FHR82_009146</name>
</gene>
<dbReference type="PROSITE" id="PS50075">
    <property type="entry name" value="CARRIER"/>
    <property type="match status" value="2"/>
</dbReference>
<dbReference type="AlphaFoldDB" id="A0A7W7QFV5"/>
<dbReference type="GO" id="GO:0003824">
    <property type="term" value="F:catalytic activity"/>
    <property type="evidence" value="ECO:0007669"/>
    <property type="project" value="InterPro"/>
</dbReference>
<evidence type="ECO:0000256" key="3">
    <source>
        <dbReference type="ARBA" id="ARBA00022553"/>
    </source>
</evidence>
<dbReference type="InterPro" id="IPR001242">
    <property type="entry name" value="Condensation_dom"/>
</dbReference>
<dbReference type="InterPro" id="IPR045851">
    <property type="entry name" value="AMP-bd_C_sf"/>
</dbReference>
<dbReference type="SMART" id="SM00823">
    <property type="entry name" value="PKS_PP"/>
    <property type="match status" value="2"/>
</dbReference>
<accession>A0A7W7QFV5</accession>
<dbReference type="InterPro" id="IPR023213">
    <property type="entry name" value="CAT-like_dom_sf"/>
</dbReference>
<dbReference type="InterPro" id="IPR009081">
    <property type="entry name" value="PP-bd_ACP"/>
</dbReference>
<dbReference type="EMBL" id="JACHJQ010000018">
    <property type="protein sequence ID" value="MBB4912872.1"/>
    <property type="molecule type" value="Genomic_DNA"/>
</dbReference>
<proteinExistence type="predicted"/>
<evidence type="ECO:0000259" key="5">
    <source>
        <dbReference type="PROSITE" id="PS50075"/>
    </source>
</evidence>
<dbReference type="Gene3D" id="3.30.300.30">
    <property type="match status" value="1"/>
</dbReference>
<dbReference type="InterPro" id="IPR000873">
    <property type="entry name" value="AMP-dep_synth/lig_dom"/>
</dbReference>
<feature type="domain" description="Carrier" evidence="5">
    <location>
        <begin position="950"/>
        <end position="1025"/>
    </location>
</feature>
<evidence type="ECO:0000313" key="6">
    <source>
        <dbReference type="EMBL" id="MBB4912872.1"/>
    </source>
</evidence>
<dbReference type="GO" id="GO:0005737">
    <property type="term" value="C:cytoplasm"/>
    <property type="evidence" value="ECO:0007669"/>
    <property type="project" value="TreeGrafter"/>
</dbReference>
<dbReference type="GO" id="GO:0008610">
    <property type="term" value="P:lipid biosynthetic process"/>
    <property type="evidence" value="ECO:0007669"/>
    <property type="project" value="UniProtKB-ARBA"/>
</dbReference>
<dbReference type="Gene3D" id="1.10.1200.10">
    <property type="entry name" value="ACP-like"/>
    <property type="match status" value="2"/>
</dbReference>
<dbReference type="Pfam" id="PF00550">
    <property type="entry name" value="PP-binding"/>
    <property type="match status" value="2"/>
</dbReference>
<reference evidence="6 7" key="1">
    <citation type="submission" date="2020-08" db="EMBL/GenBank/DDBJ databases">
        <title>Genomic Encyclopedia of Type Strains, Phase III (KMG-III): the genomes of soil and plant-associated and newly described type strains.</title>
        <authorList>
            <person name="Whitman W."/>
        </authorList>
    </citation>
    <scope>NUCLEOTIDE SEQUENCE [LARGE SCALE GENOMIC DNA]</scope>
    <source>
        <strain evidence="6 7">CECT 8960</strain>
    </source>
</reference>
<dbReference type="Proteomes" id="UP000520767">
    <property type="component" value="Unassembled WGS sequence"/>
</dbReference>